<dbReference type="Gene3D" id="2.40.30.10">
    <property type="entry name" value="Translation factors"/>
    <property type="match status" value="1"/>
</dbReference>
<keyword evidence="3 11" id="KW-0547">Nucleotide-binding</keyword>
<name>A0A923PH73_9BACT</name>
<evidence type="ECO:0000256" key="7">
    <source>
        <dbReference type="ARBA" id="ARBA00023136"/>
    </source>
</evidence>
<dbReference type="InterPro" id="IPR004161">
    <property type="entry name" value="EFTu-like_2"/>
</dbReference>
<keyword evidence="4 11" id="KW-0378">Hydrolase</keyword>
<dbReference type="Gene3D" id="3.40.50.300">
    <property type="entry name" value="P-loop containing nucleotide triphosphate hydrolases"/>
    <property type="match status" value="1"/>
</dbReference>
<sequence length="596" mass="67238">MKHIRNFCVIAHIDHGKSTLSDRLLDFTQSVSERDKMDQQLDDMDLERERGITIKSHAIQMHYTHPDDGQEYIFNMIDTPGHVDFSYEVSRSIAACEGALLLVDATQGIQAQTISNLFLALEHDLEIIPILNKVDMETAMIEEMADQMIDLTGCEREDIILASGKTGIGVPEIMRAVVNRIPPPKGDPAAPLQALIFDSVFNPFRGVIAYVRVMNGVLKKNDKIHFLATEASYHADEVGAMELNMKPTAEIGCGDVGYVITGLKRSSEIKVGDTVTHDARRGEMLSGFEEVKPMVFAGIFPLDNDDFEPLRDSLEKLQLNDASLIFEPETSAALGYGFRCGFLGMLHLEIVQERLFREFNMDVITTVPNVTYRVTDTKGNVFEIRNPAELPEPNNRAMVEEPFISSQIITTTDYIGAIMNLCIDKRGTLLRQTYLSPHRVELHFELPLAEIVFDFYDRLKSISRGYASFDYQPLDYRETDLVRMDIKLNSENVDALSALVHRSKAEYIGRGMCKKLRELLPRQQFMIAIQAAIGAKVIARETLSAMRKDVTAKCYGGDISRKRKLLEKQKAGKRKMRQFGKVEVPQKAFLDCLKLD</sequence>
<dbReference type="InterPro" id="IPR006297">
    <property type="entry name" value="EF-4"/>
</dbReference>
<comment type="similarity">
    <text evidence="1 11">Belongs to the TRAFAC class translation factor GTPase superfamily. Classic translation factor GTPase family. LepA subfamily.</text>
</comment>
<evidence type="ECO:0000256" key="11">
    <source>
        <dbReference type="HAMAP-Rule" id="MF_00071"/>
    </source>
</evidence>
<evidence type="ECO:0000256" key="8">
    <source>
        <dbReference type="ARBA" id="ARBA00050293"/>
    </source>
</evidence>
<keyword evidence="14" id="KW-1185">Reference proteome</keyword>
<keyword evidence="2 11" id="KW-1003">Cell membrane</keyword>
<dbReference type="GO" id="GO:0003746">
    <property type="term" value="F:translation elongation factor activity"/>
    <property type="evidence" value="ECO:0007669"/>
    <property type="project" value="UniProtKB-UniRule"/>
</dbReference>
<dbReference type="Gene3D" id="3.30.70.2570">
    <property type="entry name" value="Elongation factor 4, C-terminal domain"/>
    <property type="match status" value="1"/>
</dbReference>
<dbReference type="SUPFAM" id="SSF54980">
    <property type="entry name" value="EF-G C-terminal domain-like"/>
    <property type="match status" value="2"/>
</dbReference>
<feature type="binding site" evidence="11">
    <location>
        <begin position="132"/>
        <end position="135"/>
    </location>
    <ligand>
        <name>GTP</name>
        <dbReference type="ChEBI" id="CHEBI:37565"/>
    </ligand>
</feature>
<dbReference type="InterPro" id="IPR013842">
    <property type="entry name" value="LepA_CTD"/>
</dbReference>
<dbReference type="Gene3D" id="3.30.70.240">
    <property type="match status" value="1"/>
</dbReference>
<dbReference type="Pfam" id="PF06421">
    <property type="entry name" value="LepA_C"/>
    <property type="match status" value="1"/>
</dbReference>
<evidence type="ECO:0000256" key="6">
    <source>
        <dbReference type="ARBA" id="ARBA00023134"/>
    </source>
</evidence>
<dbReference type="GO" id="GO:0005886">
    <property type="term" value="C:plasma membrane"/>
    <property type="evidence" value="ECO:0007669"/>
    <property type="project" value="UniProtKB-SubCell"/>
</dbReference>
<dbReference type="PROSITE" id="PS51722">
    <property type="entry name" value="G_TR_2"/>
    <property type="match status" value="1"/>
</dbReference>
<dbReference type="SUPFAM" id="SSF52540">
    <property type="entry name" value="P-loop containing nucleoside triphosphate hydrolases"/>
    <property type="match status" value="1"/>
</dbReference>
<organism evidence="13 14">
    <name type="scientific">Neolewinella lacunae</name>
    <dbReference type="NCBI Taxonomy" id="1517758"/>
    <lineage>
        <taxon>Bacteria</taxon>
        <taxon>Pseudomonadati</taxon>
        <taxon>Bacteroidota</taxon>
        <taxon>Saprospiria</taxon>
        <taxon>Saprospirales</taxon>
        <taxon>Lewinellaceae</taxon>
        <taxon>Neolewinella</taxon>
    </lineage>
</organism>
<dbReference type="InterPro" id="IPR000640">
    <property type="entry name" value="EFG_V-like"/>
</dbReference>
<dbReference type="CDD" id="cd03709">
    <property type="entry name" value="lepA_C"/>
    <property type="match status" value="1"/>
</dbReference>
<dbReference type="Pfam" id="PF03144">
    <property type="entry name" value="GTP_EFTU_D2"/>
    <property type="match status" value="1"/>
</dbReference>
<dbReference type="InterPro" id="IPR027417">
    <property type="entry name" value="P-loop_NTPase"/>
</dbReference>
<comment type="similarity">
    <text evidence="10">Belongs to the GTP-binding elongation factor family. LepA subfamily.</text>
</comment>
<feature type="binding site" evidence="11">
    <location>
        <begin position="14"/>
        <end position="19"/>
    </location>
    <ligand>
        <name>GTP</name>
        <dbReference type="ChEBI" id="CHEBI:37565"/>
    </ligand>
</feature>
<accession>A0A923PH73</accession>
<feature type="domain" description="Tr-type G" evidence="12">
    <location>
        <begin position="2"/>
        <end position="185"/>
    </location>
</feature>
<protein>
    <recommendedName>
        <fullName evidence="11">Elongation factor 4</fullName>
        <shortName evidence="11">EF-4</shortName>
        <ecNumber evidence="11">3.6.5.n1</ecNumber>
    </recommendedName>
    <alternativeName>
        <fullName evidence="11">Ribosomal back-translocase LepA</fullName>
    </alternativeName>
</protein>
<dbReference type="PANTHER" id="PTHR43512:SF4">
    <property type="entry name" value="TRANSLATION FACTOR GUF1 HOMOLOG, CHLOROPLASTIC"/>
    <property type="match status" value="1"/>
</dbReference>
<dbReference type="CDD" id="cd16260">
    <property type="entry name" value="EF4_III"/>
    <property type="match status" value="1"/>
</dbReference>
<evidence type="ECO:0000256" key="4">
    <source>
        <dbReference type="ARBA" id="ARBA00022801"/>
    </source>
</evidence>
<comment type="catalytic activity">
    <reaction evidence="8 11">
        <text>GTP + H2O = GDP + phosphate + H(+)</text>
        <dbReference type="Rhea" id="RHEA:19669"/>
        <dbReference type="ChEBI" id="CHEBI:15377"/>
        <dbReference type="ChEBI" id="CHEBI:15378"/>
        <dbReference type="ChEBI" id="CHEBI:37565"/>
        <dbReference type="ChEBI" id="CHEBI:43474"/>
        <dbReference type="ChEBI" id="CHEBI:58189"/>
        <dbReference type="EC" id="3.6.5.n1"/>
    </reaction>
</comment>
<evidence type="ECO:0000313" key="14">
    <source>
        <dbReference type="Proteomes" id="UP000650081"/>
    </source>
</evidence>
<keyword evidence="5 11" id="KW-0648">Protein biosynthesis</keyword>
<dbReference type="Pfam" id="PF00679">
    <property type="entry name" value="EFG_C"/>
    <property type="match status" value="1"/>
</dbReference>
<evidence type="ECO:0000256" key="1">
    <source>
        <dbReference type="ARBA" id="ARBA00005454"/>
    </source>
</evidence>
<dbReference type="Pfam" id="PF00009">
    <property type="entry name" value="GTP_EFTU"/>
    <property type="match status" value="1"/>
</dbReference>
<comment type="caution">
    <text evidence="13">The sequence shown here is derived from an EMBL/GenBank/DDBJ whole genome shotgun (WGS) entry which is preliminary data.</text>
</comment>
<dbReference type="GO" id="GO:0045727">
    <property type="term" value="P:positive regulation of translation"/>
    <property type="evidence" value="ECO:0007669"/>
    <property type="project" value="UniProtKB-UniRule"/>
</dbReference>
<evidence type="ECO:0000256" key="10">
    <source>
        <dbReference type="ARBA" id="ARBA00061052"/>
    </source>
</evidence>
<dbReference type="PANTHER" id="PTHR43512">
    <property type="entry name" value="TRANSLATION FACTOR GUF1-RELATED"/>
    <property type="match status" value="1"/>
</dbReference>
<dbReference type="InterPro" id="IPR000795">
    <property type="entry name" value="T_Tr_GTP-bd_dom"/>
</dbReference>
<evidence type="ECO:0000259" key="12">
    <source>
        <dbReference type="PROSITE" id="PS51722"/>
    </source>
</evidence>
<dbReference type="EMBL" id="JACSIT010000061">
    <property type="protein sequence ID" value="MBC6993224.1"/>
    <property type="molecule type" value="Genomic_DNA"/>
</dbReference>
<keyword evidence="6 11" id="KW-0342">GTP-binding</keyword>
<dbReference type="FunFam" id="3.40.50.300:FF:000078">
    <property type="entry name" value="Elongation factor 4"/>
    <property type="match status" value="1"/>
</dbReference>
<evidence type="ECO:0000256" key="5">
    <source>
        <dbReference type="ARBA" id="ARBA00022917"/>
    </source>
</evidence>
<comment type="subcellular location">
    <subcellularLocation>
        <location evidence="11">Cell membrane</location>
        <topology evidence="11">Peripheral membrane protein</topology>
        <orientation evidence="11">Cytoplasmic side</orientation>
    </subcellularLocation>
</comment>
<dbReference type="HAMAP" id="MF_00071">
    <property type="entry name" value="LepA"/>
    <property type="match status" value="1"/>
</dbReference>
<dbReference type="EC" id="3.6.5.n1" evidence="11"/>
<gene>
    <name evidence="11 13" type="primary">lepA</name>
    <name evidence="13" type="ORF">H9S92_03555</name>
</gene>
<proteinExistence type="inferred from homology"/>
<dbReference type="GO" id="GO:0005525">
    <property type="term" value="F:GTP binding"/>
    <property type="evidence" value="ECO:0007669"/>
    <property type="project" value="UniProtKB-UniRule"/>
</dbReference>
<dbReference type="Gene3D" id="3.30.70.870">
    <property type="entry name" value="Elongation Factor G (Translational Gtpase), domain 3"/>
    <property type="match status" value="1"/>
</dbReference>
<dbReference type="GO" id="GO:0043022">
    <property type="term" value="F:ribosome binding"/>
    <property type="evidence" value="ECO:0007669"/>
    <property type="project" value="UniProtKB-UniRule"/>
</dbReference>
<dbReference type="AlphaFoldDB" id="A0A923PH73"/>
<dbReference type="InterPro" id="IPR005225">
    <property type="entry name" value="Small_GTP-bd"/>
</dbReference>
<comment type="function">
    <text evidence="9 11">Required for accurate and efficient protein synthesis under certain stress conditions. May act as a fidelity factor of the translation reaction, by catalyzing a one-codon backward translocation of tRNAs on improperly translocated ribosomes. Back-translocation proceeds from a post-translocation (POST) complex to a pre-translocation (PRE) complex, thus giving elongation factor G a second chance to translocate the tRNAs correctly. Binds to ribosomes in a GTP-dependent manner.</text>
</comment>
<evidence type="ECO:0000256" key="3">
    <source>
        <dbReference type="ARBA" id="ARBA00022741"/>
    </source>
</evidence>
<dbReference type="CDD" id="cd01890">
    <property type="entry name" value="LepA"/>
    <property type="match status" value="1"/>
</dbReference>
<dbReference type="PRINTS" id="PR00315">
    <property type="entry name" value="ELONGATNFCT"/>
</dbReference>
<dbReference type="GO" id="GO:0003924">
    <property type="term" value="F:GTPase activity"/>
    <property type="evidence" value="ECO:0007669"/>
    <property type="project" value="UniProtKB-UniRule"/>
</dbReference>
<dbReference type="NCBIfam" id="TIGR01393">
    <property type="entry name" value="lepA"/>
    <property type="match status" value="1"/>
</dbReference>
<dbReference type="FunFam" id="2.40.30.10:FF:000015">
    <property type="entry name" value="Translation factor GUF1, mitochondrial"/>
    <property type="match status" value="1"/>
</dbReference>
<dbReference type="CDD" id="cd03699">
    <property type="entry name" value="EF4_II"/>
    <property type="match status" value="1"/>
</dbReference>
<keyword evidence="7 11" id="KW-0472">Membrane</keyword>
<evidence type="ECO:0000313" key="13">
    <source>
        <dbReference type="EMBL" id="MBC6993224.1"/>
    </source>
</evidence>
<dbReference type="NCBIfam" id="TIGR00231">
    <property type="entry name" value="small_GTP"/>
    <property type="match status" value="1"/>
</dbReference>
<reference evidence="13" key="1">
    <citation type="submission" date="2020-08" db="EMBL/GenBank/DDBJ databases">
        <title>Lewinella bacteria from marine environments.</title>
        <authorList>
            <person name="Zhong Y."/>
        </authorList>
    </citation>
    <scope>NUCLEOTIDE SEQUENCE</scope>
    <source>
        <strain evidence="13">KCTC 42187</strain>
    </source>
</reference>
<dbReference type="Proteomes" id="UP000650081">
    <property type="component" value="Unassembled WGS sequence"/>
</dbReference>
<dbReference type="RefSeq" id="WP_187465341.1">
    <property type="nucleotide sequence ID" value="NZ_JACSIT010000061.1"/>
</dbReference>
<keyword evidence="13" id="KW-0251">Elongation factor</keyword>
<dbReference type="InterPro" id="IPR035647">
    <property type="entry name" value="EFG_III/V"/>
</dbReference>
<evidence type="ECO:0000256" key="2">
    <source>
        <dbReference type="ARBA" id="ARBA00022475"/>
    </source>
</evidence>
<dbReference type="InterPro" id="IPR038363">
    <property type="entry name" value="LepA_C_sf"/>
</dbReference>
<dbReference type="FunFam" id="3.30.70.870:FF:000004">
    <property type="entry name" value="Translation factor GUF1, mitochondrial"/>
    <property type="match status" value="1"/>
</dbReference>
<evidence type="ECO:0000256" key="9">
    <source>
        <dbReference type="ARBA" id="ARBA00057626"/>
    </source>
</evidence>
<dbReference type="FunFam" id="3.30.70.240:FF:000007">
    <property type="entry name" value="Translation factor GUF1, mitochondrial"/>
    <property type="match status" value="1"/>
</dbReference>
<dbReference type="FunFam" id="3.30.70.2570:FF:000001">
    <property type="entry name" value="Translation factor GUF1, mitochondrial"/>
    <property type="match status" value="1"/>
</dbReference>
<dbReference type="InterPro" id="IPR035654">
    <property type="entry name" value="LepA_IV"/>
</dbReference>